<evidence type="ECO:0000313" key="3">
    <source>
        <dbReference type="Proteomes" id="UP000681356"/>
    </source>
</evidence>
<protein>
    <submittedName>
        <fullName evidence="2">FliM/FliN family flagellar motor switch protein</fullName>
    </submittedName>
</protein>
<accession>A0A8J7WFL3</accession>
<keyword evidence="2" id="KW-0966">Cell projection</keyword>
<proteinExistence type="predicted"/>
<dbReference type="InterPro" id="IPR001543">
    <property type="entry name" value="FliN-like_C"/>
</dbReference>
<dbReference type="Pfam" id="PF01052">
    <property type="entry name" value="FliMN_C"/>
    <property type="match status" value="1"/>
</dbReference>
<dbReference type="EMBL" id="JAGTUU010000011">
    <property type="protein sequence ID" value="MBS0126740.1"/>
    <property type="molecule type" value="Genomic_DNA"/>
</dbReference>
<name>A0A8J7WFL3_9RHOB</name>
<keyword evidence="3" id="KW-1185">Reference proteome</keyword>
<comment type="caution">
    <text evidence="2">The sequence shown here is derived from an EMBL/GenBank/DDBJ whole genome shotgun (WGS) entry which is preliminary data.</text>
</comment>
<dbReference type="Proteomes" id="UP000681356">
    <property type="component" value="Unassembled WGS sequence"/>
</dbReference>
<reference evidence="2" key="1">
    <citation type="submission" date="2021-04" db="EMBL/GenBank/DDBJ databases">
        <authorList>
            <person name="Yoon J."/>
        </authorList>
    </citation>
    <scope>NUCLEOTIDE SEQUENCE</scope>
    <source>
        <strain evidence="2">KMU-90</strain>
    </source>
</reference>
<feature type="domain" description="Flagellar motor switch protein FliN-like C-terminal" evidence="1">
    <location>
        <begin position="192"/>
        <end position="259"/>
    </location>
</feature>
<dbReference type="Gene3D" id="2.30.330.10">
    <property type="entry name" value="SpoA-like"/>
    <property type="match status" value="1"/>
</dbReference>
<organism evidence="2 3">
    <name type="scientific">Thetidibacter halocola</name>
    <dbReference type="NCBI Taxonomy" id="2827239"/>
    <lineage>
        <taxon>Bacteria</taxon>
        <taxon>Pseudomonadati</taxon>
        <taxon>Pseudomonadota</taxon>
        <taxon>Alphaproteobacteria</taxon>
        <taxon>Rhodobacterales</taxon>
        <taxon>Roseobacteraceae</taxon>
        <taxon>Thetidibacter</taxon>
    </lineage>
</organism>
<gene>
    <name evidence="2" type="ORF">KB874_21920</name>
</gene>
<dbReference type="InterPro" id="IPR036429">
    <property type="entry name" value="SpoA-like_sf"/>
</dbReference>
<evidence type="ECO:0000259" key="1">
    <source>
        <dbReference type="Pfam" id="PF01052"/>
    </source>
</evidence>
<keyword evidence="2" id="KW-0969">Cilium</keyword>
<dbReference type="AlphaFoldDB" id="A0A8J7WFL3"/>
<sequence length="373" mass="39342">MSPAKALRRALSRAADVLWDLALVGQSVQIDMRDQDGVVGGLGQDTLIVLLDGPEGAIGLAEIDRQVLTGLVEVQTIQQVTTMPVEDRPLSPTDAAMVAPLIDNALERFAAYLDQNPLRLQVEGYRFGAMMEDARGVGLLLDAPAYRAFRVELDLALGRRRGVVTLILPDRPQRQAQAEAQQGRPGPHEDAMLRVPVRLDCALARLVIPLSQAERLRPGDLLPLPSPAAAEAELRSARGEVVARGRLGQMHGMRALRITWPAAQAGATPGAARAAQAALPQPAATRSFDAGSDAGFDGGDDFGIDQADMDDIDAAAEPAIDFAADAVAFDMGEFDSELGGEDAFAAEAGGGAGNDIGGEEAFAADMDFDFSKL</sequence>
<keyword evidence="2" id="KW-0282">Flagellum</keyword>
<evidence type="ECO:0000313" key="2">
    <source>
        <dbReference type="EMBL" id="MBS0126740.1"/>
    </source>
</evidence>
<dbReference type="SUPFAM" id="SSF101801">
    <property type="entry name" value="Surface presentation of antigens (SPOA)"/>
    <property type="match status" value="1"/>
</dbReference>